<gene>
    <name evidence="3" type="ORF">J2I47_12980</name>
</gene>
<keyword evidence="1" id="KW-0472">Membrane</keyword>
<feature type="transmembrane region" description="Helical" evidence="1">
    <location>
        <begin position="89"/>
        <end position="108"/>
    </location>
</feature>
<keyword evidence="1" id="KW-1133">Transmembrane helix</keyword>
<keyword evidence="4" id="KW-1185">Reference proteome</keyword>
<feature type="signal peptide" evidence="2">
    <location>
        <begin position="1"/>
        <end position="18"/>
    </location>
</feature>
<reference evidence="3" key="1">
    <citation type="submission" date="2021-03" db="EMBL/GenBank/DDBJ databases">
        <title>Fibrella sp. HMF5335 genome sequencing and assembly.</title>
        <authorList>
            <person name="Kang H."/>
            <person name="Kim H."/>
            <person name="Bae S."/>
            <person name="Joh K."/>
        </authorList>
    </citation>
    <scope>NUCLEOTIDE SEQUENCE</scope>
    <source>
        <strain evidence="3">HMF5335</strain>
    </source>
</reference>
<comment type="caution">
    <text evidence="3">The sequence shown here is derived from an EMBL/GenBank/DDBJ whole genome shotgun (WGS) entry which is preliminary data.</text>
</comment>
<dbReference type="RefSeq" id="WP_207365021.1">
    <property type="nucleotide sequence ID" value="NZ_JAFMYV010000006.1"/>
</dbReference>
<evidence type="ECO:0000256" key="1">
    <source>
        <dbReference type="SAM" id="Phobius"/>
    </source>
</evidence>
<proteinExistence type="predicted"/>
<keyword evidence="2" id="KW-0732">Signal</keyword>
<protein>
    <submittedName>
        <fullName evidence="3">Uncharacterized protein</fullName>
    </submittedName>
</protein>
<feature type="chain" id="PRO_5036868006" evidence="2">
    <location>
        <begin position="19"/>
        <end position="134"/>
    </location>
</feature>
<evidence type="ECO:0000256" key="2">
    <source>
        <dbReference type="SAM" id="SignalP"/>
    </source>
</evidence>
<sequence length="134" mass="14834">MKKLLIFLLLTLGVAAMARPADQPAQRTRIVQNDNTLTIQIDRTNRPQPIHYQQTFNVADMNWIEKDLLKFRVFASQGLVVPFQEVADLVVLLVGILALAGTLLIVSYQASKRPTLDLTSPDPGTTLSALPPRS</sequence>
<dbReference type="AlphaFoldDB" id="A0A939K580"/>
<keyword evidence="1" id="KW-0812">Transmembrane</keyword>
<accession>A0A939K580</accession>
<organism evidence="3 4">
    <name type="scientific">Fibrella rubiginis</name>
    <dbReference type="NCBI Taxonomy" id="2817060"/>
    <lineage>
        <taxon>Bacteria</taxon>
        <taxon>Pseudomonadati</taxon>
        <taxon>Bacteroidota</taxon>
        <taxon>Cytophagia</taxon>
        <taxon>Cytophagales</taxon>
        <taxon>Spirosomataceae</taxon>
        <taxon>Fibrella</taxon>
    </lineage>
</organism>
<name>A0A939K580_9BACT</name>
<dbReference type="Proteomes" id="UP000664034">
    <property type="component" value="Unassembled WGS sequence"/>
</dbReference>
<evidence type="ECO:0000313" key="3">
    <source>
        <dbReference type="EMBL" id="MBO0937463.1"/>
    </source>
</evidence>
<dbReference type="EMBL" id="JAFMYV010000006">
    <property type="protein sequence ID" value="MBO0937463.1"/>
    <property type="molecule type" value="Genomic_DNA"/>
</dbReference>
<evidence type="ECO:0000313" key="4">
    <source>
        <dbReference type="Proteomes" id="UP000664034"/>
    </source>
</evidence>